<evidence type="ECO:0000256" key="2">
    <source>
        <dbReference type="ARBA" id="ARBA00022692"/>
    </source>
</evidence>
<dbReference type="STRING" id="1641875.XM53_03445"/>
<dbReference type="InterPro" id="IPR002657">
    <property type="entry name" value="BilAc:Na_symport/Acr3"/>
</dbReference>
<organism evidence="6 7">
    <name type="scientific">Roseovarius atlanticus</name>
    <dbReference type="NCBI Taxonomy" id="1641875"/>
    <lineage>
        <taxon>Bacteria</taxon>
        <taxon>Pseudomonadati</taxon>
        <taxon>Pseudomonadota</taxon>
        <taxon>Alphaproteobacteria</taxon>
        <taxon>Rhodobacterales</taxon>
        <taxon>Roseobacteraceae</taxon>
        <taxon>Roseovarius</taxon>
    </lineage>
</organism>
<evidence type="ECO:0000256" key="3">
    <source>
        <dbReference type="ARBA" id="ARBA00022989"/>
    </source>
</evidence>
<feature type="transmembrane region" description="Helical" evidence="5">
    <location>
        <begin position="227"/>
        <end position="249"/>
    </location>
</feature>
<evidence type="ECO:0000313" key="6">
    <source>
        <dbReference type="EMBL" id="KRS14757.1"/>
    </source>
</evidence>
<feature type="transmembrane region" description="Helical" evidence="5">
    <location>
        <begin position="261"/>
        <end position="279"/>
    </location>
</feature>
<sequence length="287" mass="29709">MILDIGLPLALAFIMFSLGLGLHFADFGRVLRLPKPALTGIVAQLVLLPLVAYALIAAWGFAGGMAFGIMLLAFSPGGVTSNMLTKLAGGTVALSITLTAVVSLLSVLTLPVLVAWAAVHFMREAAPEISVVKVGVAMFLITALPVFLGLLIRRYAARFASAIERGCEIVALILFVLIVAAAIASNWALLTESFARLGPFLIVLNLVLLAVGIGLARLMGIAGRDGLAIAVEMGVQNATVGITIANIVGASTGLSEFAVPSAVYGICMYLVNIPALLVLRRVFAAGG</sequence>
<keyword evidence="2 5" id="KW-0812">Transmembrane</keyword>
<keyword evidence="7" id="KW-1185">Reference proteome</keyword>
<evidence type="ECO:0000256" key="1">
    <source>
        <dbReference type="ARBA" id="ARBA00004141"/>
    </source>
</evidence>
<dbReference type="InterPro" id="IPR038770">
    <property type="entry name" value="Na+/solute_symporter_sf"/>
</dbReference>
<keyword evidence="4 5" id="KW-0472">Membrane</keyword>
<name>A0A0T5P0U4_9RHOB</name>
<evidence type="ECO:0000256" key="5">
    <source>
        <dbReference type="SAM" id="Phobius"/>
    </source>
</evidence>
<dbReference type="Pfam" id="PF01758">
    <property type="entry name" value="SBF"/>
    <property type="match status" value="1"/>
</dbReference>
<feature type="transmembrane region" description="Helical" evidence="5">
    <location>
        <begin position="172"/>
        <end position="190"/>
    </location>
</feature>
<evidence type="ECO:0000256" key="4">
    <source>
        <dbReference type="ARBA" id="ARBA00023136"/>
    </source>
</evidence>
<feature type="transmembrane region" description="Helical" evidence="5">
    <location>
        <begin position="6"/>
        <end position="25"/>
    </location>
</feature>
<feature type="transmembrane region" description="Helical" evidence="5">
    <location>
        <begin position="92"/>
        <end position="119"/>
    </location>
</feature>
<feature type="transmembrane region" description="Helical" evidence="5">
    <location>
        <begin position="65"/>
        <end position="85"/>
    </location>
</feature>
<dbReference type="OrthoDB" id="9806785at2"/>
<comment type="subcellular location">
    <subcellularLocation>
        <location evidence="1">Membrane</location>
        <topology evidence="1">Multi-pass membrane protein</topology>
    </subcellularLocation>
</comment>
<dbReference type="Proteomes" id="UP000051295">
    <property type="component" value="Unassembled WGS sequence"/>
</dbReference>
<dbReference type="PATRIC" id="fig|1641875.4.peg.1795"/>
<reference evidence="6 7" key="1">
    <citation type="submission" date="2015-04" db="EMBL/GenBank/DDBJ databases">
        <title>The draft genome sequence of Roseovarius sp.R12b.</title>
        <authorList>
            <person name="Li G."/>
            <person name="Lai Q."/>
            <person name="Shao Z."/>
            <person name="Yan P."/>
        </authorList>
    </citation>
    <scope>NUCLEOTIDE SEQUENCE [LARGE SCALE GENOMIC DNA]</scope>
    <source>
        <strain evidence="6 7">R12B</strain>
    </source>
</reference>
<feature type="transmembrane region" description="Helical" evidence="5">
    <location>
        <begin position="37"/>
        <end position="59"/>
    </location>
</feature>
<dbReference type="Gene3D" id="1.20.1530.20">
    <property type="match status" value="1"/>
</dbReference>
<feature type="transmembrane region" description="Helical" evidence="5">
    <location>
        <begin position="196"/>
        <end position="215"/>
    </location>
</feature>
<dbReference type="PANTHER" id="PTHR10361">
    <property type="entry name" value="SODIUM-BILE ACID COTRANSPORTER"/>
    <property type="match status" value="1"/>
</dbReference>
<dbReference type="AlphaFoldDB" id="A0A0T5P0U4"/>
<dbReference type="EMBL" id="LAXJ01000002">
    <property type="protein sequence ID" value="KRS14757.1"/>
    <property type="molecule type" value="Genomic_DNA"/>
</dbReference>
<dbReference type="RefSeq" id="WP_057790242.1">
    <property type="nucleotide sequence ID" value="NZ_LAXJ01000002.1"/>
</dbReference>
<accession>A0A0T5P0U4</accession>
<comment type="caution">
    <text evidence="6">The sequence shown here is derived from an EMBL/GenBank/DDBJ whole genome shotgun (WGS) entry which is preliminary data.</text>
</comment>
<dbReference type="InterPro" id="IPR004710">
    <property type="entry name" value="Bilac:Na_transpt"/>
</dbReference>
<proteinExistence type="predicted"/>
<feature type="transmembrane region" description="Helical" evidence="5">
    <location>
        <begin position="131"/>
        <end position="152"/>
    </location>
</feature>
<evidence type="ECO:0000313" key="7">
    <source>
        <dbReference type="Proteomes" id="UP000051295"/>
    </source>
</evidence>
<dbReference type="PANTHER" id="PTHR10361:SF24">
    <property type="entry name" value="P3 PROTEIN"/>
    <property type="match status" value="1"/>
</dbReference>
<dbReference type="GO" id="GO:0016020">
    <property type="term" value="C:membrane"/>
    <property type="evidence" value="ECO:0007669"/>
    <property type="project" value="UniProtKB-SubCell"/>
</dbReference>
<gene>
    <name evidence="6" type="ORF">XM53_03445</name>
</gene>
<keyword evidence="3 5" id="KW-1133">Transmembrane helix</keyword>
<protein>
    <submittedName>
        <fullName evidence="6">Bile acid:sodium symporter</fullName>
    </submittedName>
</protein>